<keyword evidence="1" id="KW-0472">Membrane</keyword>
<proteinExistence type="predicted"/>
<keyword evidence="1" id="KW-0812">Transmembrane</keyword>
<dbReference type="Proteomes" id="UP001500897">
    <property type="component" value="Unassembled WGS sequence"/>
</dbReference>
<feature type="transmembrane region" description="Helical" evidence="1">
    <location>
        <begin position="97"/>
        <end position="114"/>
    </location>
</feature>
<evidence type="ECO:0008006" key="4">
    <source>
        <dbReference type="Google" id="ProtNLM"/>
    </source>
</evidence>
<feature type="transmembrane region" description="Helical" evidence="1">
    <location>
        <begin position="37"/>
        <end position="55"/>
    </location>
</feature>
<dbReference type="PANTHER" id="PTHR37309">
    <property type="entry name" value="SLR0284 PROTEIN"/>
    <property type="match status" value="1"/>
</dbReference>
<dbReference type="PANTHER" id="PTHR37309:SF1">
    <property type="entry name" value="SLR0284 PROTEIN"/>
    <property type="match status" value="1"/>
</dbReference>
<name>A0ABP5HYS7_9ACTN</name>
<reference evidence="3" key="1">
    <citation type="journal article" date="2019" name="Int. J. Syst. Evol. Microbiol.">
        <title>The Global Catalogue of Microorganisms (GCM) 10K type strain sequencing project: providing services to taxonomists for standard genome sequencing and annotation.</title>
        <authorList>
            <consortium name="The Broad Institute Genomics Platform"/>
            <consortium name="The Broad Institute Genome Sequencing Center for Infectious Disease"/>
            <person name="Wu L."/>
            <person name="Ma J."/>
        </authorList>
    </citation>
    <scope>NUCLEOTIDE SEQUENCE [LARGE SCALE GENOMIC DNA]</scope>
    <source>
        <strain evidence="3">JCM 14559</strain>
    </source>
</reference>
<feature type="transmembrane region" description="Helical" evidence="1">
    <location>
        <begin position="62"/>
        <end position="85"/>
    </location>
</feature>
<keyword evidence="3" id="KW-1185">Reference proteome</keyword>
<comment type="caution">
    <text evidence="2">The sequence shown here is derived from an EMBL/GenBank/DDBJ whole genome shotgun (WGS) entry which is preliminary data.</text>
</comment>
<dbReference type="EMBL" id="BAAANS010000004">
    <property type="protein sequence ID" value="GAA2088073.1"/>
    <property type="molecule type" value="Genomic_DNA"/>
</dbReference>
<dbReference type="InterPro" id="IPR007165">
    <property type="entry name" value="Phage_holin_4_2"/>
</dbReference>
<accession>A0ABP5HYS7</accession>
<evidence type="ECO:0000313" key="3">
    <source>
        <dbReference type="Proteomes" id="UP001500897"/>
    </source>
</evidence>
<gene>
    <name evidence="2" type="ORF">GCM10009759_09970</name>
</gene>
<dbReference type="RefSeq" id="WP_344550522.1">
    <property type="nucleotide sequence ID" value="NZ_BAAANS010000004.1"/>
</dbReference>
<dbReference type="Pfam" id="PF04020">
    <property type="entry name" value="Phage_holin_4_2"/>
    <property type="match status" value="1"/>
</dbReference>
<organism evidence="2 3">
    <name type="scientific">Kitasatospora saccharophila</name>
    <dbReference type="NCBI Taxonomy" id="407973"/>
    <lineage>
        <taxon>Bacteria</taxon>
        <taxon>Bacillati</taxon>
        <taxon>Actinomycetota</taxon>
        <taxon>Actinomycetes</taxon>
        <taxon>Kitasatosporales</taxon>
        <taxon>Streptomycetaceae</taxon>
        <taxon>Kitasatospora</taxon>
    </lineage>
</organism>
<keyword evidence="1" id="KW-1133">Transmembrane helix</keyword>
<feature type="transmembrane region" description="Helical" evidence="1">
    <location>
        <begin position="7"/>
        <end position="25"/>
    </location>
</feature>
<evidence type="ECO:0000313" key="2">
    <source>
        <dbReference type="EMBL" id="GAA2088073.1"/>
    </source>
</evidence>
<sequence>MERVKGALTAWAALAAAFLLAAWLLPGMSLHGGLRGLLWTTLLFSLVNLVLGSILRTAAHPLVVCSLGLFLVVINTVTLKTTALITSDLEVRGVATAFWAALVMSAVTLATRLLRRRHRARPVEAVS</sequence>
<protein>
    <recommendedName>
        <fullName evidence="4">Superfamily IV 4 TMS phage holin</fullName>
    </recommendedName>
</protein>
<evidence type="ECO:0000256" key="1">
    <source>
        <dbReference type="SAM" id="Phobius"/>
    </source>
</evidence>